<dbReference type="Proteomes" id="UP001190700">
    <property type="component" value="Unassembled WGS sequence"/>
</dbReference>
<dbReference type="EMBL" id="LGRX02035440">
    <property type="protein sequence ID" value="KAK3234855.1"/>
    <property type="molecule type" value="Genomic_DNA"/>
</dbReference>
<keyword evidence="5 9" id="KW-0812">Transmembrane</keyword>
<evidence type="ECO:0000256" key="4">
    <source>
        <dbReference type="ARBA" id="ARBA00022502"/>
    </source>
</evidence>
<evidence type="ECO:0000256" key="9">
    <source>
        <dbReference type="SAM" id="Phobius"/>
    </source>
</evidence>
<dbReference type="InterPro" id="IPR009600">
    <property type="entry name" value="PIG-U"/>
</dbReference>
<evidence type="ECO:0000313" key="11">
    <source>
        <dbReference type="Proteomes" id="UP001190700"/>
    </source>
</evidence>
<accession>A0AAE0BF48</accession>
<keyword evidence="11" id="KW-1185">Reference proteome</keyword>
<evidence type="ECO:0000256" key="6">
    <source>
        <dbReference type="ARBA" id="ARBA00022824"/>
    </source>
</evidence>
<dbReference type="AlphaFoldDB" id="A0AAE0BF48"/>
<dbReference type="GO" id="GO:0016255">
    <property type="term" value="P:attachment of GPI anchor to protein"/>
    <property type="evidence" value="ECO:0007669"/>
    <property type="project" value="InterPro"/>
</dbReference>
<name>A0AAE0BF48_9CHLO</name>
<dbReference type="PANTHER" id="PTHR13121:SF0">
    <property type="entry name" value="PHOSPHATIDYLINOSITOL GLYCAN ANCHOR BIOSYNTHESIS CLASS U PROTEIN"/>
    <property type="match status" value="1"/>
</dbReference>
<evidence type="ECO:0000256" key="1">
    <source>
        <dbReference type="ARBA" id="ARBA00004477"/>
    </source>
</evidence>
<evidence type="ECO:0000256" key="5">
    <source>
        <dbReference type="ARBA" id="ARBA00022692"/>
    </source>
</evidence>
<keyword evidence="6" id="KW-0256">Endoplasmic reticulum</keyword>
<comment type="similarity">
    <text evidence="3">Belongs to the PIGU family.</text>
</comment>
<evidence type="ECO:0000313" key="10">
    <source>
        <dbReference type="EMBL" id="KAK3234855.1"/>
    </source>
</evidence>
<dbReference type="PANTHER" id="PTHR13121">
    <property type="entry name" value="GPI TRANSAMIDASE COMPONENT PIG-U"/>
    <property type="match status" value="1"/>
</dbReference>
<keyword evidence="8 9" id="KW-0472">Membrane</keyword>
<comment type="subcellular location">
    <subcellularLocation>
        <location evidence="1">Endoplasmic reticulum membrane</location>
        <topology evidence="1">Multi-pass membrane protein</topology>
    </subcellularLocation>
</comment>
<organism evidence="10 11">
    <name type="scientific">Cymbomonas tetramitiformis</name>
    <dbReference type="NCBI Taxonomy" id="36881"/>
    <lineage>
        <taxon>Eukaryota</taxon>
        <taxon>Viridiplantae</taxon>
        <taxon>Chlorophyta</taxon>
        <taxon>Pyramimonadophyceae</taxon>
        <taxon>Pyramimonadales</taxon>
        <taxon>Pyramimonadaceae</taxon>
        <taxon>Cymbomonas</taxon>
    </lineage>
</organism>
<feature type="non-terminal residue" evidence="10">
    <location>
        <position position="1"/>
    </location>
</feature>
<gene>
    <name evidence="10" type="ORF">CYMTET_54908</name>
</gene>
<evidence type="ECO:0000256" key="7">
    <source>
        <dbReference type="ARBA" id="ARBA00022989"/>
    </source>
</evidence>
<comment type="pathway">
    <text evidence="2">Glycolipid biosynthesis; glycosylphosphatidylinositol-anchor biosynthesis.</text>
</comment>
<comment type="caution">
    <text evidence="10">The sequence shown here is derived from an EMBL/GenBank/DDBJ whole genome shotgun (WGS) entry which is preliminary data.</text>
</comment>
<dbReference type="Pfam" id="PF06728">
    <property type="entry name" value="PIG-U"/>
    <property type="match status" value="1"/>
</dbReference>
<feature type="transmembrane region" description="Helical" evidence="9">
    <location>
        <begin position="87"/>
        <end position="105"/>
    </location>
</feature>
<evidence type="ECO:0000256" key="8">
    <source>
        <dbReference type="ARBA" id="ARBA00023136"/>
    </source>
</evidence>
<keyword evidence="7 9" id="KW-1133">Transmembrane helix</keyword>
<feature type="transmembrane region" description="Helical" evidence="9">
    <location>
        <begin position="60"/>
        <end position="81"/>
    </location>
</feature>
<reference evidence="10 11" key="1">
    <citation type="journal article" date="2015" name="Genome Biol. Evol.">
        <title>Comparative Genomics of a Bacterivorous Green Alga Reveals Evolutionary Causalities and Consequences of Phago-Mixotrophic Mode of Nutrition.</title>
        <authorList>
            <person name="Burns J.A."/>
            <person name="Paasch A."/>
            <person name="Narechania A."/>
            <person name="Kim E."/>
        </authorList>
    </citation>
    <scope>NUCLEOTIDE SEQUENCE [LARGE SCALE GENOMIC DNA]</scope>
    <source>
        <strain evidence="10 11">PLY_AMNH</strain>
    </source>
</reference>
<evidence type="ECO:0008006" key="12">
    <source>
        <dbReference type="Google" id="ProtNLM"/>
    </source>
</evidence>
<proteinExistence type="inferred from homology"/>
<evidence type="ECO:0000256" key="3">
    <source>
        <dbReference type="ARBA" id="ARBA00010026"/>
    </source>
</evidence>
<protein>
    <recommendedName>
        <fullName evidence="12">GPI transamidase subunit PIG-U</fullName>
    </recommendedName>
</protein>
<feature type="transmembrane region" description="Helical" evidence="9">
    <location>
        <begin position="12"/>
        <end position="31"/>
    </location>
</feature>
<evidence type="ECO:0000256" key="2">
    <source>
        <dbReference type="ARBA" id="ARBA00004687"/>
    </source>
</evidence>
<dbReference type="GO" id="GO:0006506">
    <property type="term" value="P:GPI anchor biosynthetic process"/>
    <property type="evidence" value="ECO:0007669"/>
    <property type="project" value="UniProtKB-KW"/>
</dbReference>
<sequence>VMALPLAIRFQHRPLFVTVVILGLVTIYKPYPVAADAVLYISLLCMFRADLAYMRSTFLVVNAFLSVAVLGPLFWYLWIYAGTANANFYYALTLVYATAQGMLLVDAASSTIRRDYIAKQ</sequence>
<dbReference type="GO" id="GO:0042765">
    <property type="term" value="C:GPI-anchor transamidase complex"/>
    <property type="evidence" value="ECO:0007669"/>
    <property type="project" value="InterPro"/>
</dbReference>
<keyword evidence="4" id="KW-0337">GPI-anchor biosynthesis</keyword>